<keyword evidence="4" id="KW-0560">Oxidoreductase</keyword>
<evidence type="ECO:0000256" key="4">
    <source>
        <dbReference type="ARBA" id="ARBA00023002"/>
    </source>
</evidence>
<protein>
    <submittedName>
        <fullName evidence="5">FAD dependent oxidoreductase</fullName>
    </submittedName>
</protein>
<gene>
    <name evidence="5" type="ORF">Ga0061067_1161</name>
</gene>
<dbReference type="GO" id="GO:0008115">
    <property type="term" value="F:sarcosine oxidase activity"/>
    <property type="evidence" value="ECO:0007669"/>
    <property type="project" value="TreeGrafter"/>
</dbReference>
<keyword evidence="2" id="KW-0285">Flavoprotein</keyword>
<dbReference type="GO" id="GO:0050660">
    <property type="term" value="F:flavin adenine dinucleotide binding"/>
    <property type="evidence" value="ECO:0007669"/>
    <property type="project" value="InterPro"/>
</dbReference>
<evidence type="ECO:0000256" key="2">
    <source>
        <dbReference type="ARBA" id="ARBA00022630"/>
    </source>
</evidence>
<dbReference type="Gene3D" id="3.30.9.10">
    <property type="entry name" value="D-Amino Acid Oxidase, subunit A, domain 2"/>
    <property type="match status" value="1"/>
</dbReference>
<organism evidence="5 6">
    <name type="scientific">Pannonibacter indicus</name>
    <dbReference type="NCBI Taxonomy" id="466044"/>
    <lineage>
        <taxon>Bacteria</taxon>
        <taxon>Pseudomonadati</taxon>
        <taxon>Pseudomonadota</taxon>
        <taxon>Alphaproteobacteria</taxon>
        <taxon>Hyphomicrobiales</taxon>
        <taxon>Stappiaceae</taxon>
        <taxon>Pannonibacter</taxon>
    </lineage>
</organism>
<dbReference type="EMBL" id="CYHE01000016">
    <property type="protein sequence ID" value="CUB00002.1"/>
    <property type="molecule type" value="Genomic_DNA"/>
</dbReference>
<evidence type="ECO:0000256" key="3">
    <source>
        <dbReference type="ARBA" id="ARBA00022827"/>
    </source>
</evidence>
<keyword evidence="6" id="KW-1185">Reference proteome</keyword>
<feature type="non-terminal residue" evidence="5">
    <location>
        <position position="1"/>
    </location>
</feature>
<sequence>CRPRWRHDHHCTNNQIGPVRGGRSDIAPVREALTGTLRGAERYRIIEEKICYYTVSADERFVSEPLGKSGWLLSACSGHGFKLGPLMGLGVADALTGKRAAEDVSRWAAGLGGV</sequence>
<keyword evidence="3" id="KW-0274">FAD</keyword>
<dbReference type="PANTHER" id="PTHR10961:SF7">
    <property type="entry name" value="FAD DEPENDENT OXIDOREDUCTASE DOMAIN-CONTAINING PROTEIN"/>
    <property type="match status" value="1"/>
</dbReference>
<evidence type="ECO:0000256" key="1">
    <source>
        <dbReference type="ARBA" id="ARBA00001974"/>
    </source>
</evidence>
<dbReference type="Gene3D" id="3.50.50.60">
    <property type="entry name" value="FAD/NAD(P)-binding domain"/>
    <property type="match status" value="1"/>
</dbReference>
<evidence type="ECO:0000313" key="5">
    <source>
        <dbReference type="EMBL" id="CUB00002.1"/>
    </source>
</evidence>
<evidence type="ECO:0000313" key="6">
    <source>
        <dbReference type="Proteomes" id="UP000183900"/>
    </source>
</evidence>
<dbReference type="InterPro" id="IPR045170">
    <property type="entry name" value="MTOX"/>
</dbReference>
<dbReference type="PANTHER" id="PTHR10961">
    <property type="entry name" value="PEROXISOMAL SARCOSINE OXIDASE"/>
    <property type="match status" value="1"/>
</dbReference>
<name>A0A0K6I9L4_9HYPH</name>
<dbReference type="AlphaFoldDB" id="A0A0K6I9L4"/>
<dbReference type="InterPro" id="IPR036188">
    <property type="entry name" value="FAD/NAD-bd_sf"/>
</dbReference>
<reference evidence="6" key="1">
    <citation type="submission" date="2015-08" db="EMBL/GenBank/DDBJ databases">
        <authorList>
            <person name="Varghese N."/>
        </authorList>
    </citation>
    <scope>NUCLEOTIDE SEQUENCE [LARGE SCALE GENOMIC DNA]</scope>
    <source>
        <strain evidence="6">DSM 23407</strain>
    </source>
</reference>
<comment type="cofactor">
    <cofactor evidence="1">
        <name>FAD</name>
        <dbReference type="ChEBI" id="CHEBI:57692"/>
    </cofactor>
</comment>
<proteinExistence type="predicted"/>
<accession>A0A0K6I9L4</accession>
<dbReference type="Proteomes" id="UP000183900">
    <property type="component" value="Unassembled WGS sequence"/>
</dbReference>